<feature type="compositionally biased region" description="Polar residues" evidence="6">
    <location>
        <begin position="427"/>
        <end position="436"/>
    </location>
</feature>
<dbReference type="AlphaFoldDB" id="A0A814G4J7"/>
<dbReference type="SMART" id="SM00365">
    <property type="entry name" value="LRR_SD22"/>
    <property type="match status" value="4"/>
</dbReference>
<organism evidence="8 9">
    <name type="scientific">Adineta ricciae</name>
    <name type="common">Rotifer</name>
    <dbReference type="NCBI Taxonomy" id="249248"/>
    <lineage>
        <taxon>Eukaryota</taxon>
        <taxon>Metazoa</taxon>
        <taxon>Spiralia</taxon>
        <taxon>Gnathifera</taxon>
        <taxon>Rotifera</taxon>
        <taxon>Eurotatoria</taxon>
        <taxon>Bdelloidea</taxon>
        <taxon>Adinetida</taxon>
        <taxon>Adinetidae</taxon>
        <taxon>Adineta</taxon>
    </lineage>
</organism>
<dbReference type="Pfam" id="PF14580">
    <property type="entry name" value="LRR_9"/>
    <property type="match status" value="1"/>
</dbReference>
<evidence type="ECO:0008006" key="10">
    <source>
        <dbReference type="Google" id="ProtNLM"/>
    </source>
</evidence>
<dbReference type="PANTHER" id="PTHR45973:SF9">
    <property type="entry name" value="LEUCINE-RICH REPEAT-CONTAINING PROTEIN 46"/>
    <property type="match status" value="1"/>
</dbReference>
<dbReference type="Proteomes" id="UP000663828">
    <property type="component" value="Unassembled WGS sequence"/>
</dbReference>
<dbReference type="InterPro" id="IPR032675">
    <property type="entry name" value="LRR_dom_sf"/>
</dbReference>
<dbReference type="GO" id="GO:0005930">
    <property type="term" value="C:axoneme"/>
    <property type="evidence" value="ECO:0007669"/>
    <property type="project" value="TreeGrafter"/>
</dbReference>
<evidence type="ECO:0000256" key="1">
    <source>
        <dbReference type="ARBA" id="ARBA00004138"/>
    </source>
</evidence>
<reference evidence="8" key="1">
    <citation type="submission" date="2021-02" db="EMBL/GenBank/DDBJ databases">
        <authorList>
            <person name="Nowell W R."/>
        </authorList>
    </citation>
    <scope>NUCLEOTIDE SEQUENCE</scope>
</reference>
<dbReference type="EMBL" id="CAJNOR010000722">
    <property type="protein sequence ID" value="CAF0991292.1"/>
    <property type="molecule type" value="Genomic_DNA"/>
</dbReference>
<evidence type="ECO:0000313" key="7">
    <source>
        <dbReference type="EMBL" id="CAF0756014.1"/>
    </source>
</evidence>
<dbReference type="InterPro" id="IPR001611">
    <property type="entry name" value="Leu-rich_rpt"/>
</dbReference>
<proteinExistence type="predicted"/>
<protein>
    <recommendedName>
        <fullName evidence="10">Dynein assembly factor 1, axonemal homolog</fullName>
    </recommendedName>
</protein>
<evidence type="ECO:0000256" key="2">
    <source>
        <dbReference type="ARBA" id="ARBA00022614"/>
    </source>
</evidence>
<evidence type="ECO:0000313" key="9">
    <source>
        <dbReference type="Proteomes" id="UP000663828"/>
    </source>
</evidence>
<feature type="compositionally biased region" description="Basic and acidic residues" evidence="6">
    <location>
        <begin position="342"/>
        <end position="364"/>
    </location>
</feature>
<keyword evidence="9" id="KW-1185">Reference proteome</keyword>
<comment type="subcellular location">
    <subcellularLocation>
        <location evidence="1">Cell projection</location>
        <location evidence="1">Cilium</location>
    </subcellularLocation>
</comment>
<dbReference type="PANTHER" id="PTHR45973">
    <property type="entry name" value="PROTEIN PHOSPHATASE 1 REGULATORY SUBUNIT SDS22-RELATED"/>
    <property type="match status" value="1"/>
</dbReference>
<dbReference type="PROSITE" id="PS51450">
    <property type="entry name" value="LRR"/>
    <property type="match status" value="4"/>
</dbReference>
<dbReference type="Proteomes" id="UP000663852">
    <property type="component" value="Unassembled WGS sequence"/>
</dbReference>
<feature type="compositionally biased region" description="Basic and acidic residues" evidence="6">
    <location>
        <begin position="253"/>
        <end position="269"/>
    </location>
</feature>
<dbReference type="InterPro" id="IPR050576">
    <property type="entry name" value="Cilia_flagella_integrity"/>
</dbReference>
<accession>A0A814G4J7</accession>
<keyword evidence="5" id="KW-0966">Cell projection</keyword>
<feature type="region of interest" description="Disordered" evidence="6">
    <location>
        <begin position="249"/>
        <end position="275"/>
    </location>
</feature>
<dbReference type="OrthoDB" id="1904536at2759"/>
<keyword evidence="2" id="KW-0433">Leucine-rich repeat</keyword>
<dbReference type="Gene3D" id="3.80.10.10">
    <property type="entry name" value="Ribonuclease Inhibitor"/>
    <property type="match status" value="2"/>
</dbReference>
<keyword evidence="4" id="KW-0969">Cilium</keyword>
<feature type="compositionally biased region" description="Acidic residues" evidence="6">
    <location>
        <begin position="309"/>
        <end position="338"/>
    </location>
</feature>
<feature type="region of interest" description="Disordered" evidence="6">
    <location>
        <begin position="291"/>
        <end position="376"/>
    </location>
</feature>
<feature type="region of interest" description="Disordered" evidence="6">
    <location>
        <begin position="413"/>
        <end position="450"/>
    </location>
</feature>
<dbReference type="EMBL" id="CAJNOJ010000006">
    <property type="protein sequence ID" value="CAF0756014.1"/>
    <property type="molecule type" value="Genomic_DNA"/>
</dbReference>
<keyword evidence="3" id="KW-0677">Repeat</keyword>
<dbReference type="FunFam" id="3.80.10.10:FF:000166">
    <property type="entry name" value="Dynein assembly factor 1, axonemal"/>
    <property type="match status" value="1"/>
</dbReference>
<evidence type="ECO:0000256" key="6">
    <source>
        <dbReference type="SAM" id="MobiDB-lite"/>
    </source>
</evidence>
<dbReference type="GO" id="GO:0070840">
    <property type="term" value="F:dynein complex binding"/>
    <property type="evidence" value="ECO:0007669"/>
    <property type="project" value="TreeGrafter"/>
</dbReference>
<comment type="caution">
    <text evidence="8">The sequence shown here is derived from an EMBL/GenBank/DDBJ whole genome shotgun (WGS) entry which is preliminary data.</text>
</comment>
<feature type="compositionally biased region" description="Basic and acidic residues" evidence="6">
    <location>
        <begin position="291"/>
        <end position="307"/>
    </location>
</feature>
<evidence type="ECO:0000256" key="4">
    <source>
        <dbReference type="ARBA" id="ARBA00023069"/>
    </source>
</evidence>
<evidence type="ECO:0000256" key="5">
    <source>
        <dbReference type="ARBA" id="ARBA00023273"/>
    </source>
</evidence>
<evidence type="ECO:0000256" key="3">
    <source>
        <dbReference type="ARBA" id="ARBA00022737"/>
    </source>
</evidence>
<evidence type="ECO:0000313" key="8">
    <source>
        <dbReference type="EMBL" id="CAF0991292.1"/>
    </source>
</evidence>
<dbReference type="SUPFAM" id="SSF52075">
    <property type="entry name" value="Outer arm dynein light chain 1"/>
    <property type="match status" value="1"/>
</dbReference>
<sequence>MPEELTESTVDNMLVPAILTPSSLTNTEHIPVKRDETRYPRMTKEFIKKHCKEHKLYQTPYLNDVLYLHFKGFGRIENLEEYVGLKCLWLESNGIQRIENLDHQLELRCLYLHQNLVSRIENLDHLQHLDTINLSNNYITKIENLSMLPKLNSLYLSHNKLESVEDIEHLKECKTLSVVDLSHNAIDDPDAVEVFSQMANIRVINLMGNSLLKNVKDYRRTMTLGCVNLTYLDDRPVFPRDRACANAWAQGGREAEREERQLWETPERKRSTKPVGDVMYIRRHFLGDRGESEVDIEQSEKELRGETDVVGEENAEEPPPLEDISEPESENENEDENNNDIQPEKEKDETSINDVSTEKPKENDIDIPFIRPPLQNIESRESFDTIFGASQKSSTNASEKPVRLKIVDMDDIDEDEASIKPHDDQPMESNLPSSSATTTTTTTRKLIEEL</sequence>
<gene>
    <name evidence="7" type="ORF">EDS130_LOCUS2549</name>
    <name evidence="8" type="ORF">XAT740_LOCUS12710</name>
</gene>
<name>A0A814G4J7_ADIRI</name>
<dbReference type="GO" id="GO:0035082">
    <property type="term" value="P:axoneme assembly"/>
    <property type="evidence" value="ECO:0007669"/>
    <property type="project" value="TreeGrafter"/>
</dbReference>